<accession>A0A815Q9V5</accession>
<keyword evidence="3" id="KW-0347">Helicase</keyword>
<dbReference type="OrthoDB" id="2320933at2759"/>
<dbReference type="AlphaFoldDB" id="A0A815Q9V5"/>
<dbReference type="EMBL" id="CAJNOQ010019964">
    <property type="protein sequence ID" value="CAF1460483.1"/>
    <property type="molecule type" value="Genomic_DNA"/>
</dbReference>
<dbReference type="InterPro" id="IPR027417">
    <property type="entry name" value="P-loop_NTPase"/>
</dbReference>
<proteinExistence type="predicted"/>
<evidence type="ECO:0000256" key="2">
    <source>
        <dbReference type="ARBA" id="ARBA00022801"/>
    </source>
</evidence>
<dbReference type="InterPro" id="IPR011545">
    <property type="entry name" value="DEAD/DEAH_box_helicase_dom"/>
</dbReference>
<dbReference type="PANTHER" id="PTHR47961:SF12">
    <property type="entry name" value="HELICASE POLQ-LIKE"/>
    <property type="match status" value="1"/>
</dbReference>
<feature type="domain" description="Helicase C-terminal" evidence="7">
    <location>
        <begin position="170"/>
        <end position="369"/>
    </location>
</feature>
<dbReference type="InterPro" id="IPR001650">
    <property type="entry name" value="Helicase_C-like"/>
</dbReference>
<protein>
    <recommendedName>
        <fullName evidence="11">Helicase POLQ-like (Trinotate prediction)</fullName>
    </recommendedName>
</protein>
<dbReference type="Pfam" id="PF20470">
    <property type="entry name" value="HTH_61"/>
    <property type="match status" value="1"/>
</dbReference>
<dbReference type="CDD" id="cd18795">
    <property type="entry name" value="SF2_C_Ski2"/>
    <property type="match status" value="1"/>
</dbReference>
<name>A0A815Q9V5_9BILA</name>
<evidence type="ECO:0008006" key="11">
    <source>
        <dbReference type="Google" id="ProtNLM"/>
    </source>
</evidence>
<dbReference type="InterPro" id="IPR050474">
    <property type="entry name" value="Hel308_SKI2-like"/>
</dbReference>
<dbReference type="GO" id="GO:0016787">
    <property type="term" value="F:hydrolase activity"/>
    <property type="evidence" value="ECO:0007669"/>
    <property type="project" value="UniProtKB-KW"/>
</dbReference>
<keyword evidence="1" id="KW-0547">Nucleotide-binding</keyword>
<feature type="domain" description="Helicase ATP-binding" evidence="6">
    <location>
        <begin position="1"/>
        <end position="122"/>
    </location>
</feature>
<keyword evidence="2" id="KW-0378">Hydrolase</keyword>
<dbReference type="Pfam" id="PF00270">
    <property type="entry name" value="DEAD"/>
    <property type="match status" value="1"/>
</dbReference>
<evidence type="ECO:0000256" key="3">
    <source>
        <dbReference type="ARBA" id="ARBA00022806"/>
    </source>
</evidence>
<keyword evidence="4" id="KW-0067">ATP-binding</keyword>
<feature type="non-terminal residue" evidence="8">
    <location>
        <position position="477"/>
    </location>
</feature>
<gene>
    <name evidence="8" type="ORF">GPM918_LOCUS35061</name>
    <name evidence="9" type="ORF">SRO942_LOCUS35772</name>
</gene>
<dbReference type="PROSITE" id="PS51194">
    <property type="entry name" value="HELICASE_CTER"/>
    <property type="match status" value="1"/>
</dbReference>
<comment type="catalytic activity">
    <reaction evidence="5">
        <text>ATP + H2O = ADP + phosphate + H(+)</text>
        <dbReference type="Rhea" id="RHEA:13065"/>
        <dbReference type="ChEBI" id="CHEBI:15377"/>
        <dbReference type="ChEBI" id="CHEBI:15378"/>
        <dbReference type="ChEBI" id="CHEBI:30616"/>
        <dbReference type="ChEBI" id="CHEBI:43474"/>
        <dbReference type="ChEBI" id="CHEBI:456216"/>
        <dbReference type="EC" id="5.6.2.4"/>
    </reaction>
</comment>
<dbReference type="Pfam" id="PF00271">
    <property type="entry name" value="Helicase_C"/>
    <property type="match status" value="1"/>
</dbReference>
<sequence>VRSLEVFASELNFHCEEYASNKGKFPPIKRRQKRSLYVCTIEKANSLINSLIENKRLNDLGFVVVDELHMIGEGGTRGATLETALTKLRFVSPTTQIIGMSATLSNVDELKLFLGAEFYEEYFRPVKLEEYVKLNKNIYKVDRSAMDDENQLKEDRSISVEYTKEQLKSDPDQLVALVSETIPNDQCLVFCPTKKICENVAQLIISFMPSTLLNDNATQRQDLINNLFEMNDGFLCDVLKCTIPYGVAYHHSGLTNDERLLIEESFSNGILTCLTCTSTLAAGVNLPAKRVIIRAPYVADQFISVTQYKQMAGRAGRTGQSETGECIILARDKDCVQLKNVLFAPQFACDSNLMKDSGYGIKQLLLSAISLKMGSTFDELLSLLNKTLLSIQSNRLNYNMGDILKTYLEYLIDKHIVSSTVLPNETITYEIARLGKATCDGSIEIDLAEKLYKDLQKKFKMFEFIKSITFIIYFDTL</sequence>
<evidence type="ECO:0000313" key="8">
    <source>
        <dbReference type="EMBL" id="CAF1460483.1"/>
    </source>
</evidence>
<evidence type="ECO:0000256" key="5">
    <source>
        <dbReference type="ARBA" id="ARBA00048988"/>
    </source>
</evidence>
<dbReference type="Gene3D" id="3.40.50.300">
    <property type="entry name" value="P-loop containing nucleotide triphosphate hydrolases"/>
    <property type="match status" value="2"/>
</dbReference>
<comment type="caution">
    <text evidence="8">The sequence shown here is derived from an EMBL/GenBank/DDBJ whole genome shotgun (WGS) entry which is preliminary data.</text>
</comment>
<dbReference type="GO" id="GO:0003676">
    <property type="term" value="F:nucleic acid binding"/>
    <property type="evidence" value="ECO:0007669"/>
    <property type="project" value="InterPro"/>
</dbReference>
<dbReference type="SUPFAM" id="SSF52540">
    <property type="entry name" value="P-loop containing nucleoside triphosphate hydrolases"/>
    <property type="match status" value="2"/>
</dbReference>
<dbReference type="InterPro" id="IPR046931">
    <property type="entry name" value="HTH_61"/>
</dbReference>
<dbReference type="PROSITE" id="PS51192">
    <property type="entry name" value="HELICASE_ATP_BIND_1"/>
    <property type="match status" value="1"/>
</dbReference>
<organism evidence="8 10">
    <name type="scientific">Didymodactylos carnosus</name>
    <dbReference type="NCBI Taxonomy" id="1234261"/>
    <lineage>
        <taxon>Eukaryota</taxon>
        <taxon>Metazoa</taxon>
        <taxon>Spiralia</taxon>
        <taxon>Gnathifera</taxon>
        <taxon>Rotifera</taxon>
        <taxon>Eurotatoria</taxon>
        <taxon>Bdelloidea</taxon>
        <taxon>Philodinida</taxon>
        <taxon>Philodinidae</taxon>
        <taxon>Didymodactylos</taxon>
    </lineage>
</organism>
<dbReference type="InterPro" id="IPR014001">
    <property type="entry name" value="Helicase_ATP-bd"/>
</dbReference>
<dbReference type="Proteomes" id="UP000681722">
    <property type="component" value="Unassembled WGS sequence"/>
</dbReference>
<evidence type="ECO:0000259" key="6">
    <source>
        <dbReference type="PROSITE" id="PS51192"/>
    </source>
</evidence>
<dbReference type="PANTHER" id="PTHR47961">
    <property type="entry name" value="DNA POLYMERASE THETA, PUTATIVE (AFU_ORTHOLOGUE AFUA_1G05260)-RELATED"/>
    <property type="match status" value="1"/>
</dbReference>
<dbReference type="EMBL" id="CAJOBC010085420">
    <property type="protein sequence ID" value="CAF4330813.1"/>
    <property type="molecule type" value="Genomic_DNA"/>
</dbReference>
<dbReference type="SMART" id="SM00490">
    <property type="entry name" value="HELICc"/>
    <property type="match status" value="1"/>
</dbReference>
<evidence type="ECO:0000256" key="4">
    <source>
        <dbReference type="ARBA" id="ARBA00022840"/>
    </source>
</evidence>
<reference evidence="8" key="1">
    <citation type="submission" date="2021-02" db="EMBL/GenBank/DDBJ databases">
        <authorList>
            <person name="Nowell W R."/>
        </authorList>
    </citation>
    <scope>NUCLEOTIDE SEQUENCE</scope>
</reference>
<dbReference type="GO" id="GO:0043138">
    <property type="term" value="F:3'-5' DNA helicase activity"/>
    <property type="evidence" value="ECO:0007669"/>
    <property type="project" value="UniProtKB-EC"/>
</dbReference>
<evidence type="ECO:0000256" key="1">
    <source>
        <dbReference type="ARBA" id="ARBA00022741"/>
    </source>
</evidence>
<dbReference type="GO" id="GO:0005524">
    <property type="term" value="F:ATP binding"/>
    <property type="evidence" value="ECO:0007669"/>
    <property type="project" value="UniProtKB-KW"/>
</dbReference>
<dbReference type="Proteomes" id="UP000663829">
    <property type="component" value="Unassembled WGS sequence"/>
</dbReference>
<evidence type="ECO:0000259" key="7">
    <source>
        <dbReference type="PROSITE" id="PS51194"/>
    </source>
</evidence>
<evidence type="ECO:0000313" key="9">
    <source>
        <dbReference type="EMBL" id="CAF4330813.1"/>
    </source>
</evidence>
<keyword evidence="10" id="KW-1185">Reference proteome</keyword>
<evidence type="ECO:0000313" key="10">
    <source>
        <dbReference type="Proteomes" id="UP000663829"/>
    </source>
</evidence>